<dbReference type="PANTHER" id="PTHR31806:SF5">
    <property type="entry name" value="PURINE-CYTOSINE PERMEASE FCY21"/>
    <property type="match status" value="1"/>
</dbReference>
<evidence type="ECO:0000256" key="3">
    <source>
        <dbReference type="ARBA" id="ARBA00022448"/>
    </source>
</evidence>
<dbReference type="EMBL" id="JAQQWP010000008">
    <property type="protein sequence ID" value="KAK8106049.1"/>
    <property type="molecule type" value="Genomic_DNA"/>
</dbReference>
<dbReference type="GO" id="GO:0005886">
    <property type="term" value="C:plasma membrane"/>
    <property type="evidence" value="ECO:0007669"/>
    <property type="project" value="TreeGrafter"/>
</dbReference>
<evidence type="ECO:0000256" key="4">
    <source>
        <dbReference type="ARBA" id="ARBA00022692"/>
    </source>
</evidence>
<dbReference type="PIRSF" id="PIRSF002744">
    <property type="entry name" value="Pur-cyt_permease"/>
    <property type="match status" value="1"/>
</dbReference>
<organism evidence="10 11">
    <name type="scientific">Apiospora kogelbergensis</name>
    <dbReference type="NCBI Taxonomy" id="1337665"/>
    <lineage>
        <taxon>Eukaryota</taxon>
        <taxon>Fungi</taxon>
        <taxon>Dikarya</taxon>
        <taxon>Ascomycota</taxon>
        <taxon>Pezizomycotina</taxon>
        <taxon>Sordariomycetes</taxon>
        <taxon>Xylariomycetidae</taxon>
        <taxon>Amphisphaeriales</taxon>
        <taxon>Apiosporaceae</taxon>
        <taxon>Apiospora</taxon>
    </lineage>
</organism>
<dbReference type="Gene3D" id="1.10.4160.10">
    <property type="entry name" value="Hydantoin permease"/>
    <property type="match status" value="1"/>
</dbReference>
<gene>
    <name evidence="10" type="ORF">PG999_009408</name>
</gene>
<evidence type="ECO:0000256" key="9">
    <source>
        <dbReference type="SAM" id="Phobius"/>
    </source>
</evidence>
<feature type="transmembrane region" description="Helical" evidence="9">
    <location>
        <begin position="393"/>
        <end position="411"/>
    </location>
</feature>
<feature type="transmembrane region" description="Helical" evidence="9">
    <location>
        <begin position="467"/>
        <end position="487"/>
    </location>
</feature>
<feature type="transmembrane region" description="Helical" evidence="9">
    <location>
        <begin position="359"/>
        <end position="381"/>
    </location>
</feature>
<comment type="similarity">
    <text evidence="2 7">Belongs to the purine-cytosine permease (2.A.39) family.</text>
</comment>
<evidence type="ECO:0000256" key="8">
    <source>
        <dbReference type="SAM" id="MobiDB-lite"/>
    </source>
</evidence>
<evidence type="ECO:0000256" key="1">
    <source>
        <dbReference type="ARBA" id="ARBA00004141"/>
    </source>
</evidence>
<keyword evidence="6 7" id="KW-0472">Membrane</keyword>
<feature type="transmembrane region" description="Helical" evidence="9">
    <location>
        <begin position="81"/>
        <end position="107"/>
    </location>
</feature>
<feature type="transmembrane region" description="Helical" evidence="9">
    <location>
        <begin position="127"/>
        <end position="145"/>
    </location>
</feature>
<dbReference type="InterPro" id="IPR001248">
    <property type="entry name" value="Pur-cyt_permease"/>
</dbReference>
<keyword evidence="4 9" id="KW-0812">Transmembrane</keyword>
<feature type="transmembrane region" description="Helical" evidence="9">
    <location>
        <begin position="236"/>
        <end position="254"/>
    </location>
</feature>
<feature type="compositionally biased region" description="Basic and acidic residues" evidence="8">
    <location>
        <begin position="1"/>
        <end position="17"/>
    </location>
</feature>
<dbReference type="Pfam" id="PF02133">
    <property type="entry name" value="Transp_cyt_pur"/>
    <property type="match status" value="1"/>
</dbReference>
<feature type="transmembrane region" description="Helical" evidence="9">
    <location>
        <begin position="274"/>
        <end position="292"/>
    </location>
</feature>
<reference evidence="10 11" key="1">
    <citation type="submission" date="2023-01" db="EMBL/GenBank/DDBJ databases">
        <title>Analysis of 21 Apiospora genomes using comparative genomics revels a genus with tremendous synthesis potential of carbohydrate active enzymes and secondary metabolites.</title>
        <authorList>
            <person name="Sorensen T."/>
        </authorList>
    </citation>
    <scope>NUCLEOTIDE SEQUENCE [LARGE SCALE GENOMIC DNA]</scope>
    <source>
        <strain evidence="10 11">CBS 117206</strain>
    </source>
</reference>
<evidence type="ECO:0000313" key="11">
    <source>
        <dbReference type="Proteomes" id="UP001392437"/>
    </source>
</evidence>
<comment type="subcellular location">
    <subcellularLocation>
        <location evidence="1">Membrane</location>
        <topology evidence="1">Multi-pass membrane protein</topology>
    </subcellularLocation>
</comment>
<evidence type="ECO:0000256" key="6">
    <source>
        <dbReference type="ARBA" id="ARBA00023136"/>
    </source>
</evidence>
<keyword evidence="5 9" id="KW-1133">Transmembrane helix</keyword>
<feature type="region of interest" description="Disordered" evidence="8">
    <location>
        <begin position="1"/>
        <end position="20"/>
    </location>
</feature>
<keyword evidence="3 7" id="KW-0813">Transport</keyword>
<feature type="transmembrane region" description="Helical" evidence="9">
    <location>
        <begin position="203"/>
        <end position="224"/>
    </location>
</feature>
<dbReference type="Proteomes" id="UP001392437">
    <property type="component" value="Unassembled WGS sequence"/>
</dbReference>
<protein>
    <submittedName>
        <fullName evidence="10">Purine-cytosine permease fcy22 protein</fullName>
    </submittedName>
</protein>
<name>A0AAW0QR54_9PEZI</name>
<dbReference type="PANTHER" id="PTHR31806">
    <property type="entry name" value="PURINE-CYTOSINE PERMEASE FCY2-RELATED"/>
    <property type="match status" value="1"/>
</dbReference>
<feature type="transmembrane region" description="Helical" evidence="9">
    <location>
        <begin position="166"/>
        <end position="191"/>
    </location>
</feature>
<dbReference type="InterPro" id="IPR026030">
    <property type="entry name" value="Pur-cyt_permease_Fcy2/21/22"/>
</dbReference>
<feature type="transmembrane region" description="Helical" evidence="9">
    <location>
        <begin position="502"/>
        <end position="521"/>
    </location>
</feature>
<keyword evidence="11" id="KW-1185">Reference proteome</keyword>
<evidence type="ECO:0000256" key="2">
    <source>
        <dbReference type="ARBA" id="ARBA00008974"/>
    </source>
</evidence>
<accession>A0AAW0QR54</accession>
<comment type="caution">
    <text evidence="10">The sequence shown here is derived from an EMBL/GenBank/DDBJ whole genome shotgun (WGS) entry which is preliminary data.</text>
</comment>
<evidence type="ECO:0000256" key="7">
    <source>
        <dbReference type="PIRNR" id="PIRNR002744"/>
    </source>
</evidence>
<evidence type="ECO:0000313" key="10">
    <source>
        <dbReference type="EMBL" id="KAK8106049.1"/>
    </source>
</evidence>
<dbReference type="AlphaFoldDB" id="A0AAW0QR54"/>
<proteinExistence type="inferred from homology"/>
<sequence>MASEIPPEKGTRLHDDVEAGAGSRKHGGFASFLAVEDGVVYKPGLESNPRWYQRLLDAGVEDNGVKPVPVESRTDTRYHNLFTVFSTALLCVLPYVAAAPLASPSILATIPTGMLGTTAFGMSLRDASLTILFFSLLCSIPPAYMGCGGYKTGMRQLVQARYSWGLYIVTLPLLLNAATVTGFTLISAIVGGQTIAAINPGHVSVDVGIIITILIGFGVSFLGFRALHAWERWSWIPNLIALVITVGCGGKFLFNQAETEPVTAPQVVSYAGLIAGYFITFGGTASDYSVYYNPNASRVKIFSYIYMGLLTPSVPLLVLGAAMGGAVPVVPGWADAYSSYGAGGVLAAMLEPAHGFGKFVLVLLALSVLGQLAISMYSIALNLQMLVPIFTKVPRYAFIIVVSVVMIPIGIKVAEQWETSLENFLALIGYWAGCFDAVLLEEFLVFRRRDYATYDHAIWNVGSKLPSGAAALAASLLSMGLVIPGMAEAWYTGPIAEKTGDIGFEMAFFVTGIFYLPFRWFEIRWRGHL</sequence>
<evidence type="ECO:0000256" key="5">
    <source>
        <dbReference type="ARBA" id="ARBA00022989"/>
    </source>
</evidence>
<dbReference type="GO" id="GO:0022857">
    <property type="term" value="F:transmembrane transporter activity"/>
    <property type="evidence" value="ECO:0007669"/>
    <property type="project" value="InterPro"/>
</dbReference>
<feature type="transmembrane region" description="Helical" evidence="9">
    <location>
        <begin position="304"/>
        <end position="330"/>
    </location>
</feature>
<feature type="transmembrane region" description="Helical" evidence="9">
    <location>
        <begin position="423"/>
        <end position="446"/>
    </location>
</feature>